<protein>
    <submittedName>
        <fullName evidence="2">Cytochrome c oxidase, subunit Vib family protein</fullName>
    </submittedName>
</protein>
<dbReference type="EMBL" id="BJWL01000004">
    <property type="protein sequence ID" value="GFY85863.1"/>
    <property type="molecule type" value="Genomic_DNA"/>
</dbReference>
<proteinExistence type="predicted"/>
<evidence type="ECO:0000313" key="2">
    <source>
        <dbReference type="EMBL" id="GFY85863.1"/>
    </source>
</evidence>
<gene>
    <name evidence="2" type="ORF">Acr_04g0006010</name>
</gene>
<accession>A0A7J0EHA1</accession>
<feature type="region of interest" description="Disordered" evidence="1">
    <location>
        <begin position="1"/>
        <end position="26"/>
    </location>
</feature>
<sequence>MGMKPAEELDPENASSEEAEQTPEIKVSLAGPSICNPLRSHQQISDSPPRIKLGIALPDILSIIGRSCKGEGAPECDKFGKYYRSLGPGEWGTSIDGTSKGRMAPFLVLCSRVPAKDPNIILFHDVSGLLGFARSISRTDRKT</sequence>
<organism evidence="2 3">
    <name type="scientific">Actinidia rufa</name>
    <dbReference type="NCBI Taxonomy" id="165716"/>
    <lineage>
        <taxon>Eukaryota</taxon>
        <taxon>Viridiplantae</taxon>
        <taxon>Streptophyta</taxon>
        <taxon>Embryophyta</taxon>
        <taxon>Tracheophyta</taxon>
        <taxon>Spermatophyta</taxon>
        <taxon>Magnoliopsida</taxon>
        <taxon>eudicotyledons</taxon>
        <taxon>Gunneridae</taxon>
        <taxon>Pentapetalae</taxon>
        <taxon>asterids</taxon>
        <taxon>Ericales</taxon>
        <taxon>Actinidiaceae</taxon>
        <taxon>Actinidia</taxon>
    </lineage>
</organism>
<evidence type="ECO:0000313" key="3">
    <source>
        <dbReference type="Proteomes" id="UP000585474"/>
    </source>
</evidence>
<keyword evidence="3" id="KW-1185">Reference proteome</keyword>
<name>A0A7J0EHA1_9ERIC</name>
<dbReference type="Proteomes" id="UP000585474">
    <property type="component" value="Unassembled WGS sequence"/>
</dbReference>
<reference evidence="2 3" key="1">
    <citation type="submission" date="2019-07" db="EMBL/GenBank/DDBJ databases">
        <title>De Novo Assembly of kiwifruit Actinidia rufa.</title>
        <authorList>
            <person name="Sugita-Konishi S."/>
            <person name="Sato K."/>
            <person name="Mori E."/>
            <person name="Abe Y."/>
            <person name="Kisaki G."/>
            <person name="Hamano K."/>
            <person name="Suezawa K."/>
            <person name="Otani M."/>
            <person name="Fukuda T."/>
            <person name="Manabe T."/>
            <person name="Gomi K."/>
            <person name="Tabuchi M."/>
            <person name="Akimitsu K."/>
            <person name="Kataoka I."/>
        </authorList>
    </citation>
    <scope>NUCLEOTIDE SEQUENCE [LARGE SCALE GENOMIC DNA]</scope>
    <source>
        <strain evidence="3">cv. Fuchu</strain>
    </source>
</reference>
<dbReference type="AlphaFoldDB" id="A0A7J0EHA1"/>
<feature type="compositionally biased region" description="Acidic residues" evidence="1">
    <location>
        <begin position="8"/>
        <end position="21"/>
    </location>
</feature>
<evidence type="ECO:0000256" key="1">
    <source>
        <dbReference type="SAM" id="MobiDB-lite"/>
    </source>
</evidence>
<comment type="caution">
    <text evidence="2">The sequence shown here is derived from an EMBL/GenBank/DDBJ whole genome shotgun (WGS) entry which is preliminary data.</text>
</comment>